<evidence type="ECO:0000313" key="1">
    <source>
        <dbReference type="EMBL" id="KRT82211.1"/>
    </source>
</evidence>
<evidence type="ECO:0008006" key="3">
    <source>
        <dbReference type="Google" id="ProtNLM"/>
    </source>
</evidence>
<dbReference type="PANTHER" id="PTHR21719:SF1">
    <property type="entry name" value="FI06402P-RELATED"/>
    <property type="match status" value="1"/>
</dbReference>
<gene>
    <name evidence="1" type="ORF">AMK59_4678</name>
</gene>
<dbReference type="AlphaFoldDB" id="A0A0T6B447"/>
<keyword evidence="2" id="KW-1185">Reference proteome</keyword>
<dbReference type="InterPro" id="IPR029034">
    <property type="entry name" value="Cystine-knot_cytokine"/>
</dbReference>
<proteinExistence type="predicted"/>
<dbReference type="SUPFAM" id="SSF57501">
    <property type="entry name" value="Cystine-knot cytokines"/>
    <property type="match status" value="1"/>
</dbReference>
<dbReference type="EMBL" id="LJIG01009872">
    <property type="protein sequence ID" value="KRT82211.1"/>
    <property type="molecule type" value="Genomic_DNA"/>
</dbReference>
<comment type="caution">
    <text evidence="1">The sequence shown here is derived from an EMBL/GenBank/DDBJ whole genome shotgun (WGS) entry which is preliminary data.</text>
</comment>
<name>A0A0T6B447_9SCAR</name>
<sequence>MVATTIKRGIFWCTVVVVMATATHCAVLNFTDLTIRVQNIKCGEPRLKSFRITELYSNVSEYATSPSRIILYRCEEALGCCDIGEKCTMKTSTPLTIELLQGSSQEFIGREAEDHTSCHCIPDESQIK</sequence>
<protein>
    <recommendedName>
        <fullName evidence="3">Platelet-derived growth factor (PDGF) family profile domain-containing protein</fullName>
    </recommendedName>
</protein>
<feature type="non-terminal residue" evidence="1">
    <location>
        <position position="128"/>
    </location>
</feature>
<dbReference type="PANTHER" id="PTHR21719">
    <property type="entry name" value="FI06402P-RELATED"/>
    <property type="match status" value="1"/>
</dbReference>
<dbReference type="GO" id="GO:0035099">
    <property type="term" value="P:hemocyte migration"/>
    <property type="evidence" value="ECO:0007669"/>
    <property type="project" value="TreeGrafter"/>
</dbReference>
<reference evidence="1 2" key="1">
    <citation type="submission" date="2015-09" db="EMBL/GenBank/DDBJ databases">
        <title>Draft genome of the scarab beetle Oryctes borbonicus.</title>
        <authorList>
            <person name="Meyer J.M."/>
            <person name="Markov G.V."/>
            <person name="Baskaran P."/>
            <person name="Herrmann M."/>
            <person name="Sommer R.J."/>
            <person name="Roedelsperger C."/>
        </authorList>
    </citation>
    <scope>NUCLEOTIDE SEQUENCE [LARGE SCALE GENOMIC DNA]</scope>
    <source>
        <strain evidence="1">OB123</strain>
        <tissue evidence="1">Whole animal</tissue>
    </source>
</reference>
<accession>A0A0T6B447</accession>
<dbReference type="Proteomes" id="UP000051574">
    <property type="component" value="Unassembled WGS sequence"/>
</dbReference>
<organism evidence="1 2">
    <name type="scientific">Oryctes borbonicus</name>
    <dbReference type="NCBI Taxonomy" id="1629725"/>
    <lineage>
        <taxon>Eukaryota</taxon>
        <taxon>Metazoa</taxon>
        <taxon>Ecdysozoa</taxon>
        <taxon>Arthropoda</taxon>
        <taxon>Hexapoda</taxon>
        <taxon>Insecta</taxon>
        <taxon>Pterygota</taxon>
        <taxon>Neoptera</taxon>
        <taxon>Endopterygota</taxon>
        <taxon>Coleoptera</taxon>
        <taxon>Polyphaga</taxon>
        <taxon>Scarabaeiformia</taxon>
        <taxon>Scarabaeidae</taxon>
        <taxon>Dynastinae</taxon>
        <taxon>Oryctes</taxon>
    </lineage>
</organism>
<evidence type="ECO:0000313" key="2">
    <source>
        <dbReference type="Proteomes" id="UP000051574"/>
    </source>
</evidence>
<dbReference type="Gene3D" id="2.10.90.10">
    <property type="entry name" value="Cystine-knot cytokines"/>
    <property type="match status" value="1"/>
</dbReference>